<organism evidence="1 2">
    <name type="scientific">Viridothelium virens</name>
    <name type="common">Speckled blister lichen</name>
    <name type="synonym">Trypethelium virens</name>
    <dbReference type="NCBI Taxonomy" id="1048519"/>
    <lineage>
        <taxon>Eukaryota</taxon>
        <taxon>Fungi</taxon>
        <taxon>Dikarya</taxon>
        <taxon>Ascomycota</taxon>
        <taxon>Pezizomycotina</taxon>
        <taxon>Dothideomycetes</taxon>
        <taxon>Dothideomycetes incertae sedis</taxon>
        <taxon>Trypetheliales</taxon>
        <taxon>Trypetheliaceae</taxon>
        <taxon>Viridothelium</taxon>
    </lineage>
</organism>
<dbReference type="Proteomes" id="UP000800092">
    <property type="component" value="Unassembled WGS sequence"/>
</dbReference>
<accession>A0A6A6H498</accession>
<proteinExistence type="predicted"/>
<dbReference type="AlphaFoldDB" id="A0A6A6H498"/>
<evidence type="ECO:0000313" key="1">
    <source>
        <dbReference type="EMBL" id="KAF2232353.1"/>
    </source>
</evidence>
<reference evidence="1" key="1">
    <citation type="journal article" date="2020" name="Stud. Mycol.">
        <title>101 Dothideomycetes genomes: a test case for predicting lifestyles and emergence of pathogens.</title>
        <authorList>
            <person name="Haridas S."/>
            <person name="Albert R."/>
            <person name="Binder M."/>
            <person name="Bloem J."/>
            <person name="Labutti K."/>
            <person name="Salamov A."/>
            <person name="Andreopoulos B."/>
            <person name="Baker S."/>
            <person name="Barry K."/>
            <person name="Bills G."/>
            <person name="Bluhm B."/>
            <person name="Cannon C."/>
            <person name="Castanera R."/>
            <person name="Culley D."/>
            <person name="Daum C."/>
            <person name="Ezra D."/>
            <person name="Gonzalez J."/>
            <person name="Henrissat B."/>
            <person name="Kuo A."/>
            <person name="Liang C."/>
            <person name="Lipzen A."/>
            <person name="Lutzoni F."/>
            <person name="Magnuson J."/>
            <person name="Mondo S."/>
            <person name="Nolan M."/>
            <person name="Ohm R."/>
            <person name="Pangilinan J."/>
            <person name="Park H.-J."/>
            <person name="Ramirez L."/>
            <person name="Alfaro M."/>
            <person name="Sun H."/>
            <person name="Tritt A."/>
            <person name="Yoshinaga Y."/>
            <person name="Zwiers L.-H."/>
            <person name="Turgeon B."/>
            <person name="Goodwin S."/>
            <person name="Spatafora J."/>
            <person name="Crous P."/>
            <person name="Grigoriev I."/>
        </authorList>
    </citation>
    <scope>NUCLEOTIDE SEQUENCE</scope>
    <source>
        <strain evidence="1">Tuck. ex Michener</strain>
    </source>
</reference>
<protein>
    <submittedName>
        <fullName evidence="1">Uncharacterized protein</fullName>
    </submittedName>
</protein>
<gene>
    <name evidence="1" type="ORF">EV356DRAFT_505313</name>
</gene>
<evidence type="ECO:0000313" key="2">
    <source>
        <dbReference type="Proteomes" id="UP000800092"/>
    </source>
</evidence>
<keyword evidence="2" id="KW-1185">Reference proteome</keyword>
<dbReference type="EMBL" id="ML991816">
    <property type="protein sequence ID" value="KAF2232353.1"/>
    <property type="molecule type" value="Genomic_DNA"/>
</dbReference>
<name>A0A6A6H498_VIRVR</name>
<sequence>MHNVSAALILRQRKPPIHIVTPQTSRQVALRPVSAHTAPIVRPPPQDPGFLAPAIAVQTPKSAPLSCMKCSTDDHF</sequence>